<name>A0A0L0CCA8_LUCCU</name>
<evidence type="ECO:0000256" key="1">
    <source>
        <dbReference type="SAM" id="MobiDB-lite"/>
    </source>
</evidence>
<evidence type="ECO:0000313" key="3">
    <source>
        <dbReference type="Proteomes" id="UP000037069"/>
    </source>
</evidence>
<feature type="region of interest" description="Disordered" evidence="1">
    <location>
        <begin position="78"/>
        <end position="99"/>
    </location>
</feature>
<organism evidence="2 3">
    <name type="scientific">Lucilia cuprina</name>
    <name type="common">Green bottle fly</name>
    <name type="synonym">Australian sheep blowfly</name>
    <dbReference type="NCBI Taxonomy" id="7375"/>
    <lineage>
        <taxon>Eukaryota</taxon>
        <taxon>Metazoa</taxon>
        <taxon>Ecdysozoa</taxon>
        <taxon>Arthropoda</taxon>
        <taxon>Hexapoda</taxon>
        <taxon>Insecta</taxon>
        <taxon>Pterygota</taxon>
        <taxon>Neoptera</taxon>
        <taxon>Endopterygota</taxon>
        <taxon>Diptera</taxon>
        <taxon>Brachycera</taxon>
        <taxon>Muscomorpha</taxon>
        <taxon>Oestroidea</taxon>
        <taxon>Calliphoridae</taxon>
        <taxon>Luciliinae</taxon>
        <taxon>Lucilia</taxon>
    </lineage>
</organism>
<dbReference type="STRING" id="7375.A0A0L0CCA8"/>
<dbReference type="AlphaFoldDB" id="A0A0L0CCA8"/>
<accession>A0A0L0CCA8</accession>
<dbReference type="EMBL" id="JRES01000611">
    <property type="protein sequence ID" value="KNC29875.1"/>
    <property type="molecule type" value="Genomic_DNA"/>
</dbReference>
<dbReference type="Proteomes" id="UP000037069">
    <property type="component" value="Unassembled WGS sequence"/>
</dbReference>
<reference evidence="2 3" key="1">
    <citation type="journal article" date="2015" name="Nat. Commun.">
        <title>Lucilia cuprina genome unlocks parasitic fly biology to underpin future interventions.</title>
        <authorList>
            <person name="Anstead C.A."/>
            <person name="Korhonen P.K."/>
            <person name="Young N.D."/>
            <person name="Hall R.S."/>
            <person name="Jex A.R."/>
            <person name="Murali S.C."/>
            <person name="Hughes D.S."/>
            <person name="Lee S.F."/>
            <person name="Perry T."/>
            <person name="Stroehlein A.J."/>
            <person name="Ansell B.R."/>
            <person name="Breugelmans B."/>
            <person name="Hofmann A."/>
            <person name="Qu J."/>
            <person name="Dugan S."/>
            <person name="Lee S.L."/>
            <person name="Chao H."/>
            <person name="Dinh H."/>
            <person name="Han Y."/>
            <person name="Doddapaneni H.V."/>
            <person name="Worley K.C."/>
            <person name="Muzny D.M."/>
            <person name="Ioannidis P."/>
            <person name="Waterhouse R.M."/>
            <person name="Zdobnov E.M."/>
            <person name="James P.J."/>
            <person name="Bagnall N.H."/>
            <person name="Kotze A.C."/>
            <person name="Gibbs R.A."/>
            <person name="Richards S."/>
            <person name="Batterham P."/>
            <person name="Gasser R.B."/>
        </authorList>
    </citation>
    <scope>NUCLEOTIDE SEQUENCE [LARGE SCALE GENOMIC DNA]</scope>
    <source>
        <strain evidence="2 3">LS</strain>
        <tissue evidence="2">Full body</tissue>
    </source>
</reference>
<proteinExistence type="predicted"/>
<dbReference type="OrthoDB" id="8056447at2759"/>
<keyword evidence="3" id="KW-1185">Reference proteome</keyword>
<feature type="compositionally biased region" description="Basic residues" evidence="1">
    <location>
        <begin position="83"/>
        <end position="99"/>
    </location>
</feature>
<gene>
    <name evidence="2" type="ORF">FF38_13502</name>
</gene>
<protein>
    <submittedName>
        <fullName evidence="2">Uncharacterized protein</fullName>
    </submittedName>
</protein>
<sequence length="174" mass="18582">MPTCLLKSRVVHGKRFVIHVPVKIRTHHHTHTVYTHMHDKTHSGSAGKASKQTIYKIMGYSTHHTGLAAGGAGVGGGMGGVKSHQHRHHGHGLGYRHNRGGGSNGYGEINYDDFLNCDEALPQTTGIGGGGGGGGVVAPSPGGDMIFNHFSRQDEEDYPDLEAIIDDEIGDEWV</sequence>
<evidence type="ECO:0000313" key="2">
    <source>
        <dbReference type="EMBL" id="KNC29875.1"/>
    </source>
</evidence>
<comment type="caution">
    <text evidence="2">The sequence shown here is derived from an EMBL/GenBank/DDBJ whole genome shotgun (WGS) entry which is preliminary data.</text>
</comment>